<proteinExistence type="predicted"/>
<gene>
    <name evidence="1" type="ORF">AVEN_84313_1</name>
</gene>
<organism evidence="1 2">
    <name type="scientific">Araneus ventricosus</name>
    <name type="common">Orbweaver spider</name>
    <name type="synonym">Epeira ventricosa</name>
    <dbReference type="NCBI Taxonomy" id="182803"/>
    <lineage>
        <taxon>Eukaryota</taxon>
        <taxon>Metazoa</taxon>
        <taxon>Ecdysozoa</taxon>
        <taxon>Arthropoda</taxon>
        <taxon>Chelicerata</taxon>
        <taxon>Arachnida</taxon>
        <taxon>Araneae</taxon>
        <taxon>Araneomorphae</taxon>
        <taxon>Entelegynae</taxon>
        <taxon>Araneoidea</taxon>
        <taxon>Araneidae</taxon>
        <taxon>Araneus</taxon>
    </lineage>
</organism>
<dbReference type="AlphaFoldDB" id="A0A4Y2BPB1"/>
<accession>A0A4Y2BPB1</accession>
<reference evidence="1 2" key="1">
    <citation type="journal article" date="2019" name="Sci. Rep.">
        <title>Orb-weaving spider Araneus ventricosus genome elucidates the spidroin gene catalogue.</title>
        <authorList>
            <person name="Kono N."/>
            <person name="Nakamura H."/>
            <person name="Ohtoshi R."/>
            <person name="Moran D.A.P."/>
            <person name="Shinohara A."/>
            <person name="Yoshida Y."/>
            <person name="Fujiwara M."/>
            <person name="Mori M."/>
            <person name="Tomita M."/>
            <person name="Arakawa K."/>
        </authorList>
    </citation>
    <scope>NUCLEOTIDE SEQUENCE [LARGE SCALE GENOMIC DNA]</scope>
</reference>
<name>A0A4Y2BPB1_ARAVE</name>
<dbReference type="Proteomes" id="UP000499080">
    <property type="component" value="Unassembled WGS sequence"/>
</dbReference>
<dbReference type="EMBL" id="BGPR01160345">
    <property type="protein sequence ID" value="GBL93537.1"/>
    <property type="molecule type" value="Genomic_DNA"/>
</dbReference>
<sequence length="113" mass="13774">MCDLREFMIDLLDMELHKPRFRGRKENSAEAEAILEHMTVLINRFFNDIKRWTQNLQSDFKWLSDNLYKCDPLHTDIWWKMMNQSNDYDNLLTILHSRFHKVNDMIDNVVELL</sequence>
<comment type="caution">
    <text evidence="1">The sequence shown here is derived from an EMBL/GenBank/DDBJ whole genome shotgun (WGS) entry which is preliminary data.</text>
</comment>
<keyword evidence="2" id="KW-1185">Reference proteome</keyword>
<protein>
    <submittedName>
        <fullName evidence="1">Uncharacterized protein</fullName>
    </submittedName>
</protein>
<evidence type="ECO:0000313" key="1">
    <source>
        <dbReference type="EMBL" id="GBL93537.1"/>
    </source>
</evidence>
<evidence type="ECO:0000313" key="2">
    <source>
        <dbReference type="Proteomes" id="UP000499080"/>
    </source>
</evidence>